<comment type="caution">
    <text evidence="17">The sequence shown here is derived from an EMBL/GenBank/DDBJ whole genome shotgun (WGS) entry which is preliminary data.</text>
</comment>
<gene>
    <name evidence="17" type="ORF">H4R26_000715</name>
</gene>
<evidence type="ECO:0000256" key="11">
    <source>
        <dbReference type="ARBA" id="ARBA00023277"/>
    </source>
</evidence>
<keyword evidence="3" id="KW-0964">Secreted</keyword>
<dbReference type="PANTHER" id="PTHR33353">
    <property type="entry name" value="PUTATIVE (AFU_ORTHOLOGUE AFUA_1G12560)-RELATED"/>
    <property type="match status" value="1"/>
</dbReference>
<keyword evidence="5" id="KW-0732">Signal</keyword>
<dbReference type="GO" id="GO:0030245">
    <property type="term" value="P:cellulose catabolic process"/>
    <property type="evidence" value="ECO:0007669"/>
    <property type="project" value="UniProtKB-KW"/>
</dbReference>
<evidence type="ECO:0000256" key="14">
    <source>
        <dbReference type="ARBA" id="ARBA00045077"/>
    </source>
</evidence>
<comment type="cofactor">
    <cofactor evidence="1">
        <name>Cu(2+)</name>
        <dbReference type="ChEBI" id="CHEBI:29036"/>
    </cofactor>
</comment>
<dbReference type="EMBL" id="JANBQF010000023">
    <property type="protein sequence ID" value="KAJ2007578.1"/>
    <property type="molecule type" value="Genomic_DNA"/>
</dbReference>
<evidence type="ECO:0000256" key="15">
    <source>
        <dbReference type="ARBA" id="ARBA00047174"/>
    </source>
</evidence>
<keyword evidence="10" id="KW-1015">Disulfide bond</keyword>
<evidence type="ECO:0000256" key="12">
    <source>
        <dbReference type="ARBA" id="ARBA00023326"/>
    </source>
</evidence>
<dbReference type="GO" id="GO:0005576">
    <property type="term" value="C:extracellular region"/>
    <property type="evidence" value="ECO:0007669"/>
    <property type="project" value="UniProtKB-SubCell"/>
</dbReference>
<evidence type="ECO:0000256" key="10">
    <source>
        <dbReference type="ARBA" id="ARBA00023157"/>
    </source>
</evidence>
<evidence type="ECO:0000256" key="4">
    <source>
        <dbReference type="ARBA" id="ARBA00022723"/>
    </source>
</evidence>
<evidence type="ECO:0000256" key="5">
    <source>
        <dbReference type="ARBA" id="ARBA00022729"/>
    </source>
</evidence>
<evidence type="ECO:0000256" key="7">
    <source>
        <dbReference type="ARBA" id="ARBA00023002"/>
    </source>
</evidence>
<evidence type="ECO:0000256" key="2">
    <source>
        <dbReference type="ARBA" id="ARBA00004613"/>
    </source>
</evidence>
<keyword evidence="18" id="KW-1185">Reference proteome</keyword>
<dbReference type="OrthoDB" id="4849160at2759"/>
<evidence type="ECO:0000256" key="9">
    <source>
        <dbReference type="ARBA" id="ARBA00023033"/>
    </source>
</evidence>
<evidence type="ECO:0000256" key="8">
    <source>
        <dbReference type="ARBA" id="ARBA00023008"/>
    </source>
</evidence>
<keyword evidence="6" id="KW-0136">Cellulose degradation</keyword>
<dbReference type="AlphaFoldDB" id="A0A9W8ELV4"/>
<keyword evidence="7" id="KW-0560">Oxidoreductase</keyword>
<keyword evidence="9" id="KW-0503">Monooxygenase</keyword>
<comment type="similarity">
    <text evidence="13">Belongs to the polysaccharide monooxygenase AA9 family.</text>
</comment>
<keyword evidence="12" id="KW-0624">Polysaccharide degradation</keyword>
<dbReference type="Proteomes" id="UP001150907">
    <property type="component" value="Unassembled WGS sequence"/>
</dbReference>
<evidence type="ECO:0000313" key="17">
    <source>
        <dbReference type="EMBL" id="KAJ2007578.1"/>
    </source>
</evidence>
<evidence type="ECO:0000256" key="3">
    <source>
        <dbReference type="ARBA" id="ARBA00022525"/>
    </source>
</evidence>
<feature type="domain" description="Auxiliary Activity family 9 catalytic" evidence="16">
    <location>
        <begin position="15"/>
        <end position="214"/>
    </location>
</feature>
<proteinExistence type="inferred from homology"/>
<protein>
    <recommendedName>
        <fullName evidence="15">lytic cellulose monooxygenase (C4-dehydrogenating)</fullName>
        <ecNumber evidence="15">1.14.99.56</ecNumber>
    </recommendedName>
</protein>
<evidence type="ECO:0000256" key="6">
    <source>
        <dbReference type="ARBA" id="ARBA00023001"/>
    </source>
</evidence>
<dbReference type="GO" id="GO:0004497">
    <property type="term" value="F:monooxygenase activity"/>
    <property type="evidence" value="ECO:0007669"/>
    <property type="project" value="UniProtKB-KW"/>
</dbReference>
<dbReference type="InterPro" id="IPR049892">
    <property type="entry name" value="AA9"/>
</dbReference>
<accession>A0A9W8ELV4</accession>
<dbReference type="PANTHER" id="PTHR33353:SF10">
    <property type="entry name" value="ENDO-BETA-1,4-GLUCANASE D"/>
    <property type="match status" value="1"/>
</dbReference>
<evidence type="ECO:0000256" key="1">
    <source>
        <dbReference type="ARBA" id="ARBA00001973"/>
    </source>
</evidence>
<dbReference type="CDD" id="cd21175">
    <property type="entry name" value="LPMO_AA9"/>
    <property type="match status" value="1"/>
</dbReference>
<name>A0A9W8ELV4_9FUNG</name>
<sequence length="230" mass="25138">MVALVAAVFRVASAHTSLYSIGINGETNPKGKYILPYDSKPSHPVRDATLDTLRCRDKKGTSQVTESLQVVAGTQLTVEWHHYNSTETDNVISPSHRGPCLIYMAPLESNGEGFAWFKIYEQGFDAARNMWCTDIVRENHGKLSVTIPTQINNGDYLVRAEIISLHHADLVGGAQFFPNCAKISVTGATYGKPDLYAIPGIYGINDTGILFDRHKGGATYKLPGPPVYAP</sequence>
<evidence type="ECO:0000313" key="18">
    <source>
        <dbReference type="Proteomes" id="UP001150907"/>
    </source>
</evidence>
<comment type="catalytic activity">
    <reaction evidence="14">
        <text>[(1-&gt;4)-beta-D-glucosyl]n+m + reduced acceptor + O2 = 4-dehydro-beta-D-glucosyl-[(1-&gt;4)-beta-D-glucosyl]n-1 + [(1-&gt;4)-beta-D-glucosyl]m + acceptor + H2O.</text>
        <dbReference type="EC" id="1.14.99.56"/>
    </reaction>
</comment>
<dbReference type="InterPro" id="IPR005103">
    <property type="entry name" value="AA9_LPMO"/>
</dbReference>
<evidence type="ECO:0000256" key="13">
    <source>
        <dbReference type="ARBA" id="ARBA00044502"/>
    </source>
</evidence>
<comment type="subcellular location">
    <subcellularLocation>
        <location evidence="2">Secreted</location>
    </subcellularLocation>
</comment>
<evidence type="ECO:0000259" key="16">
    <source>
        <dbReference type="Pfam" id="PF03443"/>
    </source>
</evidence>
<dbReference type="GO" id="GO:0046872">
    <property type="term" value="F:metal ion binding"/>
    <property type="evidence" value="ECO:0007669"/>
    <property type="project" value="UniProtKB-KW"/>
</dbReference>
<dbReference type="Gene3D" id="2.70.50.70">
    <property type="match status" value="1"/>
</dbReference>
<keyword evidence="8" id="KW-0186">Copper</keyword>
<keyword evidence="4" id="KW-0479">Metal-binding</keyword>
<organism evidence="17 18">
    <name type="scientific">Coemansia thaxteri</name>
    <dbReference type="NCBI Taxonomy" id="2663907"/>
    <lineage>
        <taxon>Eukaryota</taxon>
        <taxon>Fungi</taxon>
        <taxon>Fungi incertae sedis</taxon>
        <taxon>Zoopagomycota</taxon>
        <taxon>Kickxellomycotina</taxon>
        <taxon>Kickxellomycetes</taxon>
        <taxon>Kickxellales</taxon>
        <taxon>Kickxellaceae</taxon>
        <taxon>Coemansia</taxon>
    </lineage>
</organism>
<keyword evidence="11" id="KW-0119">Carbohydrate metabolism</keyword>
<reference evidence="17" key="1">
    <citation type="submission" date="2022-07" db="EMBL/GenBank/DDBJ databases">
        <title>Phylogenomic reconstructions and comparative analyses of Kickxellomycotina fungi.</title>
        <authorList>
            <person name="Reynolds N.K."/>
            <person name="Stajich J.E."/>
            <person name="Barry K."/>
            <person name="Grigoriev I.V."/>
            <person name="Crous P."/>
            <person name="Smith M.E."/>
        </authorList>
    </citation>
    <scope>NUCLEOTIDE SEQUENCE</scope>
    <source>
        <strain evidence="17">IMI 214461</strain>
    </source>
</reference>
<dbReference type="Pfam" id="PF03443">
    <property type="entry name" value="AA9"/>
    <property type="match status" value="1"/>
</dbReference>
<dbReference type="EC" id="1.14.99.56" evidence="15"/>